<reference evidence="2 3" key="1">
    <citation type="submission" date="2019-12" db="EMBL/GenBank/DDBJ databases">
        <title>Draft genome sequencing of Halomonas icarensis D1-1.</title>
        <authorList>
            <person name="Pandiyan K."/>
            <person name="Kushwaha P."/>
            <person name="Gowdham M."/>
            <person name="Chakdar H."/>
            <person name="Singh A."/>
            <person name="Kumar M."/>
            <person name="Saxena A.K."/>
        </authorList>
    </citation>
    <scope>NUCLEOTIDE SEQUENCE [LARGE SCALE GENOMIC DNA]</scope>
    <source>
        <strain evidence="2 3">D1-1</strain>
    </source>
</reference>
<keyword evidence="3" id="KW-1185">Reference proteome</keyword>
<dbReference type="InterPro" id="IPR056782">
    <property type="entry name" value="HAD_PNKP"/>
</dbReference>
<dbReference type="GO" id="GO:0016301">
    <property type="term" value="F:kinase activity"/>
    <property type="evidence" value="ECO:0007669"/>
    <property type="project" value="UniProtKB-KW"/>
</dbReference>
<feature type="domain" description="Polynucleotide kinase PNKP phosphatase" evidence="1">
    <location>
        <begin position="1"/>
        <end position="145"/>
    </location>
</feature>
<evidence type="ECO:0000313" key="3">
    <source>
        <dbReference type="Proteomes" id="UP000448235"/>
    </source>
</evidence>
<dbReference type="Gene3D" id="3.40.50.1000">
    <property type="entry name" value="HAD superfamily/HAD-like"/>
    <property type="match status" value="1"/>
</dbReference>
<name>A0A7X4W262_9GAMM</name>
<dbReference type="InterPro" id="IPR023214">
    <property type="entry name" value="HAD_sf"/>
</dbReference>
<dbReference type="Pfam" id="PF25109">
    <property type="entry name" value="HAD_PNKP"/>
    <property type="match status" value="1"/>
</dbReference>
<protein>
    <submittedName>
        <fullName evidence="2">Polynucleotide kinase</fullName>
    </submittedName>
</protein>
<dbReference type="EMBL" id="WUTS01000009">
    <property type="protein sequence ID" value="NAW14330.1"/>
    <property type="molecule type" value="Genomic_DNA"/>
</dbReference>
<evidence type="ECO:0000259" key="1">
    <source>
        <dbReference type="Pfam" id="PF25109"/>
    </source>
</evidence>
<dbReference type="SUPFAM" id="SSF56784">
    <property type="entry name" value="HAD-like"/>
    <property type="match status" value="1"/>
</dbReference>
<keyword evidence="2" id="KW-0808">Transferase</keyword>
<accession>A0A7X4W262</accession>
<proteinExistence type="predicted"/>
<organism evidence="2 3">
    <name type="scientific">Halomonas icarae</name>
    <dbReference type="NCBI Taxonomy" id="2691040"/>
    <lineage>
        <taxon>Bacteria</taxon>
        <taxon>Pseudomonadati</taxon>
        <taxon>Pseudomonadota</taxon>
        <taxon>Gammaproteobacteria</taxon>
        <taxon>Oceanospirillales</taxon>
        <taxon>Halomonadaceae</taxon>
        <taxon>Halomonas</taxon>
    </lineage>
</organism>
<evidence type="ECO:0000313" key="2">
    <source>
        <dbReference type="EMBL" id="NAW14330.1"/>
    </source>
</evidence>
<dbReference type="InterPro" id="IPR036412">
    <property type="entry name" value="HAD-like_sf"/>
</dbReference>
<dbReference type="AlphaFoldDB" id="A0A7X4W262"/>
<dbReference type="Proteomes" id="UP000448235">
    <property type="component" value="Unassembled WGS sequence"/>
</dbReference>
<sequence>MIVDVDGTLAELDTETVAPWVLGAEKHWDPFFQHMAKAPVIEPVVRLVNLLKAQGQRILICSGRPASHAAHTRDWLVANAIPFDALYLRPAGDDEVADEEVKAKLLECMREDGHRPWLVIDDRDAVVAGWRRLGLTCLQCADGDF</sequence>
<keyword evidence="2" id="KW-0418">Kinase</keyword>
<gene>
    <name evidence="2" type="ORF">GRB80_15990</name>
</gene>
<comment type="caution">
    <text evidence="2">The sequence shown here is derived from an EMBL/GenBank/DDBJ whole genome shotgun (WGS) entry which is preliminary data.</text>
</comment>